<accession>A9DGH0</accession>
<organism evidence="7 8">
    <name type="scientific">Hoeflea phototrophica (strain DSM 17068 / NCIMB 14078 / DFL-43)</name>
    <dbReference type="NCBI Taxonomy" id="411684"/>
    <lineage>
        <taxon>Bacteria</taxon>
        <taxon>Pseudomonadati</taxon>
        <taxon>Pseudomonadota</taxon>
        <taxon>Alphaproteobacteria</taxon>
        <taxon>Hyphomicrobiales</taxon>
        <taxon>Rhizobiaceae</taxon>
        <taxon>Hoeflea</taxon>
    </lineage>
</organism>
<dbReference type="OrthoDB" id="5868344at2"/>
<name>A9DGH0_HOEPD</name>
<keyword evidence="5 6" id="KW-0472">Membrane</keyword>
<dbReference type="PANTHER" id="PTHR33514:SF13">
    <property type="entry name" value="PROTEIN ABCI12, CHLOROPLASTIC"/>
    <property type="match status" value="1"/>
</dbReference>
<dbReference type="Pfam" id="PF02361">
    <property type="entry name" value="CbiQ"/>
    <property type="match status" value="1"/>
</dbReference>
<evidence type="ECO:0000313" key="7">
    <source>
        <dbReference type="EMBL" id="EDQ31620.1"/>
    </source>
</evidence>
<evidence type="ECO:0000256" key="1">
    <source>
        <dbReference type="ARBA" id="ARBA00004141"/>
    </source>
</evidence>
<feature type="transmembrane region" description="Helical" evidence="6">
    <location>
        <begin position="96"/>
        <end position="115"/>
    </location>
</feature>
<dbReference type="HOGENOM" id="CLU_056469_4_1_5"/>
<comment type="subcellular location">
    <subcellularLocation>
        <location evidence="1">Membrane</location>
        <topology evidence="1">Multi-pass membrane protein</topology>
    </subcellularLocation>
</comment>
<gene>
    <name evidence="7" type="ORF">HPDFL43_11311</name>
</gene>
<dbReference type="InterPro" id="IPR003339">
    <property type="entry name" value="ABC/ECF_trnsptr_transmembrane"/>
</dbReference>
<dbReference type="EMBL" id="ABIA03000004">
    <property type="protein sequence ID" value="EDQ31620.1"/>
    <property type="molecule type" value="Genomic_DNA"/>
</dbReference>
<protein>
    <submittedName>
        <fullName evidence="7">ABC-type cobalt transport system, permease component CbiQ</fullName>
    </submittedName>
</protein>
<evidence type="ECO:0000256" key="2">
    <source>
        <dbReference type="ARBA" id="ARBA00008564"/>
    </source>
</evidence>
<evidence type="ECO:0000256" key="5">
    <source>
        <dbReference type="ARBA" id="ARBA00023136"/>
    </source>
</evidence>
<keyword evidence="3 6" id="KW-0812">Transmembrane</keyword>
<evidence type="ECO:0000256" key="6">
    <source>
        <dbReference type="SAM" id="Phobius"/>
    </source>
</evidence>
<reference evidence="7 8" key="2">
    <citation type="submission" date="2012-06" db="EMBL/GenBank/DDBJ databases">
        <authorList>
            <person name="Fiebig A."/>
        </authorList>
    </citation>
    <scope>NUCLEOTIDE SEQUENCE [LARGE SCALE GENOMIC DNA]</scope>
    <source>
        <strain evidence="7 8">DFL-43</strain>
    </source>
</reference>
<comment type="caution">
    <text evidence="7">The sequence shown here is derived from an EMBL/GenBank/DDBJ whole genome shotgun (WGS) entry which is preliminary data.</text>
</comment>
<reference evidence="7 8" key="1">
    <citation type="submission" date="2007-10" db="EMBL/GenBank/DDBJ databases">
        <authorList>
            <person name="Wagner-Dobler I."/>
            <person name="Ferriera S."/>
            <person name="Johnson J."/>
            <person name="Kravitz S."/>
            <person name="Beeson K."/>
            <person name="Sutton G."/>
            <person name="Rogers Y.-H."/>
            <person name="Friedman R."/>
            <person name="Frazier M."/>
            <person name="Venter J.C."/>
        </authorList>
    </citation>
    <scope>NUCLEOTIDE SEQUENCE [LARGE SCALE GENOMIC DNA]</scope>
    <source>
        <strain evidence="7 8">DFL-43</strain>
    </source>
</reference>
<sequence length="197" mass="21206">MLTGLHVPGDSPLHRARPAAKIVALIVICTALFVFEGWPSLILGAVLVAAGFVTASLTARQALTSLKPALWILAAIFAVQLYLNDLALAGFVIGRFAVLILAASLVTLTTTASEFVDGIHSSLKYAPEWVPKARIALAISLCLRFIPLLKTVLEEVRQAQRARGLDRNPLALLVPLIIRTLKTADEVSQAIYARSFD</sequence>
<dbReference type="GO" id="GO:0005886">
    <property type="term" value="C:plasma membrane"/>
    <property type="evidence" value="ECO:0007669"/>
    <property type="project" value="TreeGrafter"/>
</dbReference>
<evidence type="ECO:0000256" key="3">
    <source>
        <dbReference type="ARBA" id="ARBA00022692"/>
    </source>
</evidence>
<dbReference type="PANTHER" id="PTHR33514">
    <property type="entry name" value="PROTEIN ABCI12, CHLOROPLASTIC"/>
    <property type="match status" value="1"/>
</dbReference>
<dbReference type="RefSeq" id="WP_007198035.1">
    <property type="nucleotide sequence ID" value="NZ_CM002917.1"/>
</dbReference>
<feature type="transmembrane region" description="Helical" evidence="6">
    <location>
        <begin position="18"/>
        <end position="35"/>
    </location>
</feature>
<dbReference type="eggNOG" id="COG0619">
    <property type="taxonomic scope" value="Bacteria"/>
</dbReference>
<dbReference type="AlphaFoldDB" id="A9DGH0"/>
<evidence type="ECO:0000256" key="4">
    <source>
        <dbReference type="ARBA" id="ARBA00022989"/>
    </source>
</evidence>
<evidence type="ECO:0000313" key="8">
    <source>
        <dbReference type="Proteomes" id="UP000004291"/>
    </source>
</evidence>
<feature type="transmembrane region" description="Helical" evidence="6">
    <location>
        <begin position="69"/>
        <end position="89"/>
    </location>
</feature>
<keyword evidence="4 6" id="KW-1133">Transmembrane helix</keyword>
<comment type="similarity">
    <text evidence="2">Belongs to the CbiQ family.</text>
</comment>
<proteinExistence type="inferred from homology"/>
<dbReference type="CDD" id="cd16914">
    <property type="entry name" value="EcfT"/>
    <property type="match status" value="1"/>
</dbReference>
<keyword evidence="8" id="KW-1185">Reference proteome</keyword>
<dbReference type="Proteomes" id="UP000004291">
    <property type="component" value="Chromosome"/>
</dbReference>
<dbReference type="STRING" id="411684.HPDFL43_11311"/>